<dbReference type="Gene3D" id="3.40.50.2300">
    <property type="match status" value="1"/>
</dbReference>
<evidence type="ECO:0000259" key="2">
    <source>
        <dbReference type="PROSITE" id="PS50110"/>
    </source>
</evidence>
<dbReference type="PROSITE" id="PS50110">
    <property type="entry name" value="RESPONSE_REGULATORY"/>
    <property type="match status" value="1"/>
</dbReference>
<comment type="caution">
    <text evidence="5">The sequence shown here is derived from an EMBL/GenBank/DDBJ whole genome shotgun (WGS) entry which is preliminary data.</text>
</comment>
<evidence type="ECO:0000259" key="4">
    <source>
        <dbReference type="PROSITE" id="PS50887"/>
    </source>
</evidence>
<dbReference type="InterPro" id="IPR001633">
    <property type="entry name" value="EAL_dom"/>
</dbReference>
<accession>A0A8J7Z3V7</accession>
<dbReference type="GO" id="GO:0000160">
    <property type="term" value="P:phosphorelay signal transduction system"/>
    <property type="evidence" value="ECO:0007669"/>
    <property type="project" value="InterPro"/>
</dbReference>
<sequence length="600" mass="66645">MKTILVIEDDETIRSNLLEILDLEGFRVLGAEQGVAGVRKATAYLPDLILCDIRMPELDGYGVLEALRSHPLTAAIPVIFLTAKCEHQEVRRGMNLGADDYLIKPCSVTELLAAIASRLTKRTAIAQLYANEQRQAVEALQRGAALDPLTQLQTRSLLCQQIQRWTLEHDPAFYPTSLAEGQASSDLVSNTTGVAKLQRITILCLNIHRFRSINASFGHATGDILLKMVAHRLTKLVDSHGMLARLSGDEFGIVLTRNPQQAEVAELAQHIVKSISAPFKINGREIRIQISLGITLSEDLTQHPEHLITQAETARHWCKQQGQSYRFYSPEMDELEVERRLIEMDLTQAIERAEFQVHYQPQVNLRTGEVIGMESLLRWNHPGRGMISPATFIPIAEELGLIVPLGEWVLKTSCQHAKNWQQWSASPLRVSVNLSMRQFQQDDFVDRVAAILAETGLDPKLLVLELTETCLMQDVKTTITILSKLKALGIEISIDDFGTGYSSLNYLNSLPIDALKIDRSFVQHLATSEGANAISTAIIAMAKSLRLKVVAEGVETVKQLLALQEMGCQAMQGYLYSPAIPIAEVEILLQADRRLQLASA</sequence>
<dbReference type="SUPFAM" id="SSF52172">
    <property type="entry name" value="CheY-like"/>
    <property type="match status" value="1"/>
</dbReference>
<dbReference type="InterPro" id="IPR043128">
    <property type="entry name" value="Rev_trsase/Diguanyl_cyclase"/>
</dbReference>
<dbReference type="SMART" id="SM00052">
    <property type="entry name" value="EAL"/>
    <property type="match status" value="1"/>
</dbReference>
<evidence type="ECO:0000313" key="5">
    <source>
        <dbReference type="EMBL" id="NDJ17701.1"/>
    </source>
</evidence>
<dbReference type="Pfam" id="PF00563">
    <property type="entry name" value="EAL"/>
    <property type="match status" value="1"/>
</dbReference>
<organism evidence="5 6">
    <name type="scientific">Myxacorys almedinensis A</name>
    <dbReference type="NCBI Taxonomy" id="2690445"/>
    <lineage>
        <taxon>Bacteria</taxon>
        <taxon>Bacillati</taxon>
        <taxon>Cyanobacteriota</taxon>
        <taxon>Cyanophyceae</taxon>
        <taxon>Leptolyngbyales</taxon>
        <taxon>Leptolyngbyaceae</taxon>
        <taxon>Myxacorys</taxon>
        <taxon>Myxacorys almedinensis</taxon>
    </lineage>
</organism>
<dbReference type="AlphaFoldDB" id="A0A8J7Z3V7"/>
<evidence type="ECO:0000256" key="1">
    <source>
        <dbReference type="PROSITE-ProRule" id="PRU00169"/>
    </source>
</evidence>
<dbReference type="PANTHER" id="PTHR44757:SF2">
    <property type="entry name" value="BIOFILM ARCHITECTURE MAINTENANCE PROTEIN MBAA"/>
    <property type="match status" value="1"/>
</dbReference>
<dbReference type="CDD" id="cd01949">
    <property type="entry name" value="GGDEF"/>
    <property type="match status" value="1"/>
</dbReference>
<gene>
    <name evidence="5" type="ORF">GS601_10430</name>
</gene>
<dbReference type="PANTHER" id="PTHR44757">
    <property type="entry name" value="DIGUANYLATE CYCLASE DGCP"/>
    <property type="match status" value="1"/>
</dbReference>
<dbReference type="Proteomes" id="UP000646053">
    <property type="component" value="Unassembled WGS sequence"/>
</dbReference>
<dbReference type="InterPro" id="IPR052155">
    <property type="entry name" value="Biofilm_reg_signaling"/>
</dbReference>
<dbReference type="Gene3D" id="3.30.70.270">
    <property type="match status" value="1"/>
</dbReference>
<feature type="domain" description="GGDEF" evidence="4">
    <location>
        <begin position="198"/>
        <end position="331"/>
    </location>
</feature>
<dbReference type="InterPro" id="IPR011006">
    <property type="entry name" value="CheY-like_superfamily"/>
</dbReference>
<dbReference type="InterPro" id="IPR001789">
    <property type="entry name" value="Sig_transdc_resp-reg_receiver"/>
</dbReference>
<dbReference type="PROSITE" id="PS50887">
    <property type="entry name" value="GGDEF"/>
    <property type="match status" value="1"/>
</dbReference>
<dbReference type="SUPFAM" id="SSF141868">
    <property type="entry name" value="EAL domain-like"/>
    <property type="match status" value="1"/>
</dbReference>
<keyword evidence="1" id="KW-0597">Phosphoprotein</keyword>
<feature type="domain" description="Response regulatory" evidence="2">
    <location>
        <begin position="3"/>
        <end position="119"/>
    </location>
</feature>
<feature type="modified residue" description="4-aspartylphosphate" evidence="1">
    <location>
        <position position="52"/>
    </location>
</feature>
<dbReference type="EMBL" id="WVIE01000010">
    <property type="protein sequence ID" value="NDJ17701.1"/>
    <property type="molecule type" value="Genomic_DNA"/>
</dbReference>
<dbReference type="Gene3D" id="3.20.20.450">
    <property type="entry name" value="EAL domain"/>
    <property type="match status" value="1"/>
</dbReference>
<dbReference type="InterPro" id="IPR035919">
    <property type="entry name" value="EAL_sf"/>
</dbReference>
<dbReference type="SMART" id="SM00267">
    <property type="entry name" value="GGDEF"/>
    <property type="match status" value="1"/>
</dbReference>
<proteinExistence type="predicted"/>
<dbReference type="InterPro" id="IPR029787">
    <property type="entry name" value="Nucleotide_cyclase"/>
</dbReference>
<dbReference type="FunFam" id="3.20.20.450:FF:000001">
    <property type="entry name" value="Cyclic di-GMP phosphodiesterase yahA"/>
    <property type="match status" value="1"/>
</dbReference>
<evidence type="ECO:0000313" key="6">
    <source>
        <dbReference type="Proteomes" id="UP000646053"/>
    </source>
</evidence>
<dbReference type="Pfam" id="PF00072">
    <property type="entry name" value="Response_reg"/>
    <property type="match status" value="1"/>
</dbReference>
<reference evidence="5" key="1">
    <citation type="submission" date="2019-12" db="EMBL/GenBank/DDBJ databases">
        <title>High-Quality draft genome sequences of three cyanobacteria isolated from the limestone walls of the Old Cathedral of Coimbra.</title>
        <authorList>
            <person name="Tiago I."/>
            <person name="Soares F."/>
            <person name="Portugal A."/>
        </authorList>
    </citation>
    <scope>NUCLEOTIDE SEQUENCE</scope>
    <source>
        <strain evidence="5">A</strain>
    </source>
</reference>
<dbReference type="InterPro" id="IPR000160">
    <property type="entry name" value="GGDEF_dom"/>
</dbReference>
<keyword evidence="6" id="KW-1185">Reference proteome</keyword>
<dbReference type="RefSeq" id="WP_162423220.1">
    <property type="nucleotide sequence ID" value="NZ_WVIE01000010.1"/>
</dbReference>
<dbReference type="Pfam" id="PF00990">
    <property type="entry name" value="GGDEF"/>
    <property type="match status" value="1"/>
</dbReference>
<dbReference type="CDD" id="cd01948">
    <property type="entry name" value="EAL"/>
    <property type="match status" value="1"/>
</dbReference>
<feature type="domain" description="EAL" evidence="3">
    <location>
        <begin position="339"/>
        <end position="593"/>
    </location>
</feature>
<name>A0A8J7Z3V7_9CYAN</name>
<protein>
    <submittedName>
        <fullName evidence="5">EAL domain-containing protein</fullName>
    </submittedName>
</protein>
<dbReference type="SMART" id="SM00448">
    <property type="entry name" value="REC"/>
    <property type="match status" value="1"/>
</dbReference>
<dbReference type="NCBIfam" id="TIGR00254">
    <property type="entry name" value="GGDEF"/>
    <property type="match status" value="1"/>
</dbReference>
<evidence type="ECO:0000259" key="3">
    <source>
        <dbReference type="PROSITE" id="PS50883"/>
    </source>
</evidence>
<dbReference type="PROSITE" id="PS50883">
    <property type="entry name" value="EAL"/>
    <property type="match status" value="1"/>
</dbReference>
<dbReference type="SUPFAM" id="SSF55073">
    <property type="entry name" value="Nucleotide cyclase"/>
    <property type="match status" value="1"/>
</dbReference>